<feature type="chain" id="PRO_5038712310" evidence="3">
    <location>
        <begin position="24"/>
        <end position="363"/>
    </location>
</feature>
<evidence type="ECO:0000256" key="2">
    <source>
        <dbReference type="ARBA" id="ARBA00023157"/>
    </source>
</evidence>
<gene>
    <name evidence="5" type="ORF">H9982_04240</name>
</gene>
<reference evidence="5" key="2">
    <citation type="submission" date="2021-04" db="EMBL/GenBank/DDBJ databases">
        <authorList>
            <person name="Gilroy R."/>
        </authorList>
    </citation>
    <scope>NUCLEOTIDE SEQUENCE</scope>
    <source>
        <strain evidence="5">ChiHjej12B11-16260</strain>
    </source>
</reference>
<dbReference type="Proteomes" id="UP000824246">
    <property type="component" value="Unassembled WGS sequence"/>
</dbReference>
<feature type="domain" description="LamG-like jellyroll fold" evidence="4">
    <location>
        <begin position="189"/>
        <end position="352"/>
    </location>
</feature>
<dbReference type="SMART" id="SM00560">
    <property type="entry name" value="LamGL"/>
    <property type="match status" value="1"/>
</dbReference>
<evidence type="ECO:0000313" key="5">
    <source>
        <dbReference type="EMBL" id="HIX45409.1"/>
    </source>
</evidence>
<evidence type="ECO:0000256" key="3">
    <source>
        <dbReference type="SAM" id="SignalP"/>
    </source>
</evidence>
<dbReference type="Pfam" id="PF13385">
    <property type="entry name" value="Laminin_G_3"/>
    <property type="match status" value="1"/>
</dbReference>
<reference evidence="5" key="1">
    <citation type="journal article" date="2021" name="PeerJ">
        <title>Extensive microbial diversity within the chicken gut microbiome revealed by metagenomics and culture.</title>
        <authorList>
            <person name="Gilroy R."/>
            <person name="Ravi A."/>
            <person name="Getino M."/>
            <person name="Pursley I."/>
            <person name="Horton D.L."/>
            <person name="Alikhan N.F."/>
            <person name="Baker D."/>
            <person name="Gharbi K."/>
            <person name="Hall N."/>
            <person name="Watson M."/>
            <person name="Adriaenssens E.M."/>
            <person name="Foster-Nyarko E."/>
            <person name="Jarju S."/>
            <person name="Secka A."/>
            <person name="Antonio M."/>
            <person name="Oren A."/>
            <person name="Chaudhuri R.R."/>
            <person name="La Ragione R."/>
            <person name="Hildebrand F."/>
            <person name="Pallen M.J."/>
        </authorList>
    </citation>
    <scope>NUCLEOTIDE SEQUENCE</scope>
    <source>
        <strain evidence="5">ChiHjej12B11-16260</strain>
    </source>
</reference>
<proteinExistence type="predicted"/>
<evidence type="ECO:0000259" key="4">
    <source>
        <dbReference type="SMART" id="SM00560"/>
    </source>
</evidence>
<comment type="caution">
    <text evidence="5">The sequence shown here is derived from an EMBL/GenBank/DDBJ whole genome shotgun (WGS) entry which is preliminary data.</text>
</comment>
<keyword evidence="2" id="KW-1015">Disulfide bond</keyword>
<sequence>MKRLLNSIFVVAMMALIPAITFTSCKEEDNNDQGANVDKTELTALIAECEELANAATTDDYPAEAIATFKSTIAAVKSAANAGNVTQTVINNLLVQLKEAKATFEQSAYDAIPADALLLEYTFDEAGTTQTSTGTQKLVATAMAGPAEVFGSAAQAPQFVEGVKGTAAYLNNGAYFSIDNYTESTFLPQELSISVWVNPEEVRAGNYIISLNYWNNWKFNLQNESKPFFTVATADGVIDADNETVESAPAGKWTHLVVTLSLKNHTLSFYVNGIHTKTWDASGKPALAASALAPAYVPASGQKLPMLIGCATTYEEATSWDWVTLPIQPSGWDNYVGSIDELKVYNIALTAGQISKLYNAEKQ</sequence>
<dbReference type="SUPFAM" id="SSF49899">
    <property type="entry name" value="Concanavalin A-like lectins/glucanases"/>
    <property type="match status" value="1"/>
</dbReference>
<dbReference type="PROSITE" id="PS51257">
    <property type="entry name" value="PROKAR_LIPOPROTEIN"/>
    <property type="match status" value="1"/>
</dbReference>
<dbReference type="Gene3D" id="2.60.120.200">
    <property type="match status" value="1"/>
</dbReference>
<evidence type="ECO:0000256" key="1">
    <source>
        <dbReference type="ARBA" id="ARBA00022729"/>
    </source>
</evidence>
<dbReference type="EMBL" id="DXFB01000115">
    <property type="protein sequence ID" value="HIX45409.1"/>
    <property type="molecule type" value="Genomic_DNA"/>
</dbReference>
<feature type="signal peptide" evidence="3">
    <location>
        <begin position="1"/>
        <end position="23"/>
    </location>
</feature>
<evidence type="ECO:0000313" key="6">
    <source>
        <dbReference type="Proteomes" id="UP000824246"/>
    </source>
</evidence>
<dbReference type="Gene3D" id="1.20.1270.90">
    <property type="entry name" value="AF1782-like"/>
    <property type="match status" value="1"/>
</dbReference>
<organism evidence="5 6">
    <name type="scientific">Candidatus Barnesiella excrementipullorum</name>
    <dbReference type="NCBI Taxonomy" id="2838479"/>
    <lineage>
        <taxon>Bacteria</taxon>
        <taxon>Pseudomonadati</taxon>
        <taxon>Bacteroidota</taxon>
        <taxon>Bacteroidia</taxon>
        <taxon>Bacteroidales</taxon>
        <taxon>Barnesiellaceae</taxon>
        <taxon>Barnesiella</taxon>
    </lineage>
</organism>
<dbReference type="InterPro" id="IPR006558">
    <property type="entry name" value="LamG-like"/>
</dbReference>
<name>A0A9D1VR73_9BACT</name>
<protein>
    <submittedName>
        <fullName evidence="5">LamG domain-containing protein</fullName>
    </submittedName>
</protein>
<accession>A0A9D1VR73</accession>
<keyword evidence="1 3" id="KW-0732">Signal</keyword>
<dbReference type="GO" id="GO:0005975">
    <property type="term" value="P:carbohydrate metabolic process"/>
    <property type="evidence" value="ECO:0007669"/>
    <property type="project" value="UniProtKB-ARBA"/>
</dbReference>
<dbReference type="GO" id="GO:0004553">
    <property type="term" value="F:hydrolase activity, hydrolyzing O-glycosyl compounds"/>
    <property type="evidence" value="ECO:0007669"/>
    <property type="project" value="UniProtKB-ARBA"/>
</dbReference>
<dbReference type="InterPro" id="IPR013320">
    <property type="entry name" value="ConA-like_dom_sf"/>
</dbReference>
<dbReference type="AlphaFoldDB" id="A0A9D1VR73"/>